<reference evidence="1 2" key="1">
    <citation type="journal article" date="2008" name="FEMS Yeast Res.">
        <title>Comparative genome analysis of a Saccharomyces cerevisiae wine strain.</title>
        <authorList>
            <person name="Borneman A.R."/>
            <person name="Forgan A.H."/>
            <person name="Pretorius I.S."/>
            <person name="Chambers P.J."/>
        </authorList>
    </citation>
    <scope>NUCLEOTIDE SEQUENCE [LARGE SCALE GENOMIC DNA]</scope>
    <source>
        <strain evidence="1 2">AWRI1631</strain>
    </source>
</reference>
<sequence length="169" mass="19296">MVNFIAESRYSFLVRIFSCSLVKRISDDTVYVTVTSLIKLFSSNSFHNSALLFNGELSLLSLDFALVNWFFWSFNWVTMLSKFKSFSFKTILHTGSSSYIVYNESSCVCSNLLLICSLMKCCSVIRNCCLYNHLFTKNTTTDPVVNKAAIPVNEMSSFPRCLCRSERDL</sequence>
<protein>
    <submittedName>
        <fullName evidence="1">Uncharacterized protein</fullName>
    </submittedName>
</protein>
<evidence type="ECO:0000313" key="2">
    <source>
        <dbReference type="Proteomes" id="UP000008988"/>
    </source>
</evidence>
<organism evidence="1 2">
    <name type="scientific">Saccharomyces cerevisiae (strain AWRI1631)</name>
    <name type="common">Baker's yeast</name>
    <dbReference type="NCBI Taxonomy" id="545124"/>
    <lineage>
        <taxon>Eukaryota</taxon>
        <taxon>Fungi</taxon>
        <taxon>Dikarya</taxon>
        <taxon>Ascomycota</taxon>
        <taxon>Saccharomycotina</taxon>
        <taxon>Saccharomycetes</taxon>
        <taxon>Saccharomycetales</taxon>
        <taxon>Saccharomycetaceae</taxon>
        <taxon>Saccharomyces</taxon>
    </lineage>
</organism>
<dbReference type="OrthoDB" id="10280623at2759"/>
<dbReference type="Proteomes" id="UP000008988">
    <property type="component" value="Unassembled WGS sequence"/>
</dbReference>
<name>B5VGL2_YEAS6</name>
<gene>
    <name evidence="1" type="ORF">AWRI1631_45460</name>
</gene>
<dbReference type="AlphaFoldDB" id="B5VGL2"/>
<accession>B5VGL2</accession>
<dbReference type="EMBL" id="ABSV01000522">
    <property type="protein sequence ID" value="EDZ72924.1"/>
    <property type="molecule type" value="Genomic_DNA"/>
</dbReference>
<proteinExistence type="predicted"/>
<comment type="caution">
    <text evidence="1">The sequence shown here is derived from an EMBL/GenBank/DDBJ whole genome shotgun (WGS) entry which is preliminary data.</text>
</comment>
<evidence type="ECO:0000313" key="1">
    <source>
        <dbReference type="EMBL" id="EDZ72924.1"/>
    </source>
</evidence>